<evidence type="ECO:0000313" key="3">
    <source>
        <dbReference type="Proteomes" id="UP000245207"/>
    </source>
</evidence>
<keyword evidence="2" id="KW-0695">RNA-directed DNA polymerase</keyword>
<dbReference type="EMBL" id="PKPP01019118">
    <property type="protein sequence ID" value="PWA35911.1"/>
    <property type="molecule type" value="Genomic_DNA"/>
</dbReference>
<protein>
    <submittedName>
        <fullName evidence="2">RNA-directed DNA polymerase, eukaryota</fullName>
    </submittedName>
</protein>
<feature type="domain" description="Reverse transcriptase zinc-binding" evidence="1">
    <location>
        <begin position="172"/>
        <end position="253"/>
    </location>
</feature>
<dbReference type="AlphaFoldDB" id="A0A2U1KGR6"/>
<keyword evidence="2" id="KW-0548">Nucleotidyltransferase</keyword>
<accession>A0A2U1KGR6</accession>
<dbReference type="Pfam" id="PF13966">
    <property type="entry name" value="zf-RVT"/>
    <property type="match status" value="1"/>
</dbReference>
<comment type="caution">
    <text evidence="2">The sequence shown here is derived from an EMBL/GenBank/DDBJ whole genome shotgun (WGS) entry which is preliminary data.</text>
</comment>
<name>A0A2U1KGR6_ARTAN</name>
<dbReference type="Proteomes" id="UP000245207">
    <property type="component" value="Unassembled WGS sequence"/>
</dbReference>
<organism evidence="2 3">
    <name type="scientific">Artemisia annua</name>
    <name type="common">Sweet wormwood</name>
    <dbReference type="NCBI Taxonomy" id="35608"/>
    <lineage>
        <taxon>Eukaryota</taxon>
        <taxon>Viridiplantae</taxon>
        <taxon>Streptophyta</taxon>
        <taxon>Embryophyta</taxon>
        <taxon>Tracheophyta</taxon>
        <taxon>Spermatophyta</taxon>
        <taxon>Magnoliopsida</taxon>
        <taxon>eudicotyledons</taxon>
        <taxon>Gunneridae</taxon>
        <taxon>Pentapetalae</taxon>
        <taxon>asterids</taxon>
        <taxon>campanulids</taxon>
        <taxon>Asterales</taxon>
        <taxon>Asteraceae</taxon>
        <taxon>Asteroideae</taxon>
        <taxon>Anthemideae</taxon>
        <taxon>Artemisiinae</taxon>
        <taxon>Artemisia</taxon>
    </lineage>
</organism>
<sequence length="256" mass="28890">MGVEGKDGWVKKLKDENGISVVALQETLCRDVGTLKVASFWGRKVVEWEAVESSGHSGGLLTLWDPSIFVKCSMEGPGDIVLSNKFRFLRNSLREWKASLDASEGEELSNLKAELENLESVMETRDLNVEEEWVFSALEVEEWIILSSKLEQSVIGRGPDSWTWSGSCDGNFSVSNMKFLIREARGYGTFFKFKWVSWVPLKCNILAWRAEMDRIPTVPALARRNIRVDNDVCSLCDTDVETTRHLFMGCGFSFGV</sequence>
<evidence type="ECO:0000259" key="1">
    <source>
        <dbReference type="Pfam" id="PF13966"/>
    </source>
</evidence>
<dbReference type="GO" id="GO:0003964">
    <property type="term" value="F:RNA-directed DNA polymerase activity"/>
    <property type="evidence" value="ECO:0007669"/>
    <property type="project" value="UniProtKB-KW"/>
</dbReference>
<proteinExistence type="predicted"/>
<dbReference type="OrthoDB" id="696485at2759"/>
<keyword evidence="3" id="KW-1185">Reference proteome</keyword>
<keyword evidence="2" id="KW-0808">Transferase</keyword>
<evidence type="ECO:0000313" key="2">
    <source>
        <dbReference type="EMBL" id="PWA35911.1"/>
    </source>
</evidence>
<gene>
    <name evidence="2" type="ORF">CTI12_AA605060</name>
</gene>
<reference evidence="2 3" key="1">
    <citation type="journal article" date="2018" name="Mol. Plant">
        <title>The genome of Artemisia annua provides insight into the evolution of Asteraceae family and artemisinin biosynthesis.</title>
        <authorList>
            <person name="Shen Q."/>
            <person name="Zhang L."/>
            <person name="Liao Z."/>
            <person name="Wang S."/>
            <person name="Yan T."/>
            <person name="Shi P."/>
            <person name="Liu M."/>
            <person name="Fu X."/>
            <person name="Pan Q."/>
            <person name="Wang Y."/>
            <person name="Lv Z."/>
            <person name="Lu X."/>
            <person name="Zhang F."/>
            <person name="Jiang W."/>
            <person name="Ma Y."/>
            <person name="Chen M."/>
            <person name="Hao X."/>
            <person name="Li L."/>
            <person name="Tang Y."/>
            <person name="Lv G."/>
            <person name="Zhou Y."/>
            <person name="Sun X."/>
            <person name="Brodelius P.E."/>
            <person name="Rose J.K.C."/>
            <person name="Tang K."/>
        </authorList>
    </citation>
    <scope>NUCLEOTIDE SEQUENCE [LARGE SCALE GENOMIC DNA]</scope>
    <source>
        <strain evidence="3">cv. Huhao1</strain>
        <tissue evidence="2">Leaf</tissue>
    </source>
</reference>
<dbReference type="InterPro" id="IPR026960">
    <property type="entry name" value="RVT-Znf"/>
</dbReference>